<gene>
    <name evidence="9" type="primary">IPK1</name>
    <name evidence="9" type="ORF">EIP91_005680</name>
</gene>
<dbReference type="AlphaFoldDB" id="A0A4R0RF83"/>
<comment type="function">
    <text evidence="8">Phosphorylates Ins(1,3,4,5,6)P5 at position 2 to form Ins(1,2,3,4,5,6)P6 (InsP6 or phytate).</text>
</comment>
<dbReference type="PANTHER" id="PTHR14456:SF2">
    <property type="entry name" value="INOSITOL-PENTAKISPHOSPHATE 2-KINASE"/>
    <property type="match status" value="1"/>
</dbReference>
<evidence type="ECO:0000256" key="3">
    <source>
        <dbReference type="ARBA" id="ARBA00014846"/>
    </source>
</evidence>
<sequence>MPSNITATSSSDWKYISEGGSSIVFSYIGSADEFIGTALRLRKIENKLPYTEYADGKEELDDPTILFQHRIIEKLVPSAYLPRLDSVQTDREWLELLAKQSEEKRPAERRAKDRIDAGRRKAVLATDLVGGLGWAVEIKPKWGFLPSPQHLSKDTAQLKTRSCRFCMHSHLKTTESEDVALGYCPLDLYSGDKERVTKALHTLWDIWIGSSGKVNNLRVFVEGHMLKPSMSPSSLQPLAAQILPQNPDDLPDLNTLRDAFTSTILPLLLDTPVLRLLSTHQRQFDALDVEGLSALWKHANQPLGSPDIPPPVLGEGLAQPTLEELEAFVEIYLAKHTTMDHDHPDTANLKYYCLAYLLSASFKDCSVILRMVPVKDGEEPWRKSVTVIDLDVKSVDRLHKWEQLDQKIVEAYIGLPEPTHCIDQTRVEV</sequence>
<comment type="caution">
    <text evidence="9">The sequence shown here is derived from an EMBL/GenBank/DDBJ whole genome shotgun (WGS) entry which is preliminary data.</text>
</comment>
<dbReference type="GO" id="GO:0032958">
    <property type="term" value="P:inositol phosphate biosynthetic process"/>
    <property type="evidence" value="ECO:0007669"/>
    <property type="project" value="TreeGrafter"/>
</dbReference>
<dbReference type="Proteomes" id="UP000292702">
    <property type="component" value="Unassembled WGS sequence"/>
</dbReference>
<keyword evidence="5 8" id="KW-0547">Nucleotide-binding</keyword>
<dbReference type="GO" id="GO:0035299">
    <property type="term" value="F:inositol-1,3,4,5,6-pentakisphosphate 2-kinase activity"/>
    <property type="evidence" value="ECO:0007669"/>
    <property type="project" value="UniProtKB-EC"/>
</dbReference>
<dbReference type="InterPro" id="IPR043001">
    <property type="entry name" value="IP5_2-K_N_lobe"/>
</dbReference>
<dbReference type="EMBL" id="RWJN01000308">
    <property type="protein sequence ID" value="TCD63299.1"/>
    <property type="molecule type" value="Genomic_DNA"/>
</dbReference>
<name>A0A4R0RF83_9APHY</name>
<comment type="domain">
    <text evidence="8">The EXKPK motif is conserved in inositol-pentakisphosphate 2-kinases of both family 1 and 2.</text>
</comment>
<evidence type="ECO:0000313" key="10">
    <source>
        <dbReference type="Proteomes" id="UP000292702"/>
    </source>
</evidence>
<dbReference type="InterPro" id="IPR009286">
    <property type="entry name" value="Ins_P5_2-kin"/>
</dbReference>
<keyword evidence="4 8" id="KW-0808">Transferase</keyword>
<organism evidence="9 10">
    <name type="scientific">Steccherinum ochraceum</name>
    <dbReference type="NCBI Taxonomy" id="92696"/>
    <lineage>
        <taxon>Eukaryota</taxon>
        <taxon>Fungi</taxon>
        <taxon>Dikarya</taxon>
        <taxon>Basidiomycota</taxon>
        <taxon>Agaricomycotina</taxon>
        <taxon>Agaricomycetes</taxon>
        <taxon>Polyporales</taxon>
        <taxon>Steccherinaceae</taxon>
        <taxon>Steccherinum</taxon>
    </lineage>
</organism>
<dbReference type="GO" id="GO:0005634">
    <property type="term" value="C:nucleus"/>
    <property type="evidence" value="ECO:0007669"/>
    <property type="project" value="TreeGrafter"/>
</dbReference>
<evidence type="ECO:0000313" key="9">
    <source>
        <dbReference type="EMBL" id="TCD63299.1"/>
    </source>
</evidence>
<evidence type="ECO:0000256" key="1">
    <source>
        <dbReference type="ARBA" id="ARBA00001774"/>
    </source>
</evidence>
<dbReference type="GO" id="GO:0005524">
    <property type="term" value="F:ATP binding"/>
    <property type="evidence" value="ECO:0007669"/>
    <property type="project" value="UniProtKB-KW"/>
</dbReference>
<evidence type="ECO:0000256" key="2">
    <source>
        <dbReference type="ARBA" id="ARBA00012023"/>
    </source>
</evidence>
<dbReference type="PANTHER" id="PTHR14456">
    <property type="entry name" value="INOSITOL POLYPHOSPHATE KINASE 1"/>
    <property type="match status" value="1"/>
</dbReference>
<evidence type="ECO:0000256" key="7">
    <source>
        <dbReference type="ARBA" id="ARBA00022840"/>
    </source>
</evidence>
<dbReference type="Pfam" id="PF06090">
    <property type="entry name" value="Ins_P5_2-kin"/>
    <property type="match status" value="1"/>
</dbReference>
<dbReference type="Gene3D" id="3.30.200.110">
    <property type="entry name" value="Inositol-pentakisphosphate 2-kinase, N-lobe"/>
    <property type="match status" value="1"/>
</dbReference>
<reference evidence="9 10" key="1">
    <citation type="submission" date="2018-11" db="EMBL/GenBank/DDBJ databases">
        <title>Genome assembly of Steccherinum ochraceum LE-BIN_3174, the white-rot fungus of the Steccherinaceae family (The Residual Polyporoid clade, Polyporales, Basidiomycota).</title>
        <authorList>
            <person name="Fedorova T.V."/>
            <person name="Glazunova O.A."/>
            <person name="Landesman E.O."/>
            <person name="Moiseenko K.V."/>
            <person name="Psurtseva N.V."/>
            <person name="Savinova O.S."/>
            <person name="Shakhova N.V."/>
            <person name="Tyazhelova T.V."/>
            <person name="Vasina D.V."/>
        </authorList>
    </citation>
    <scope>NUCLEOTIDE SEQUENCE [LARGE SCALE GENOMIC DNA]</scope>
    <source>
        <strain evidence="9 10">LE-BIN_3174</strain>
    </source>
</reference>
<protein>
    <recommendedName>
        <fullName evidence="3 8">Inositol-pentakisphosphate 2-kinase</fullName>
        <ecNumber evidence="2 8">2.7.1.158</ecNumber>
    </recommendedName>
</protein>
<dbReference type="STRING" id="92696.A0A4R0RF83"/>
<keyword evidence="7 8" id="KW-0067">ATP-binding</keyword>
<evidence type="ECO:0000256" key="8">
    <source>
        <dbReference type="RuleBase" id="RU364126"/>
    </source>
</evidence>
<evidence type="ECO:0000256" key="6">
    <source>
        <dbReference type="ARBA" id="ARBA00022777"/>
    </source>
</evidence>
<evidence type="ECO:0000256" key="5">
    <source>
        <dbReference type="ARBA" id="ARBA00022741"/>
    </source>
</evidence>
<keyword evidence="10" id="KW-1185">Reference proteome</keyword>
<accession>A0A4R0RF83</accession>
<comment type="catalytic activity">
    <reaction evidence="1 8">
        <text>1D-myo-inositol 1,3,4,5,6-pentakisphosphate + ATP = 1D-myo-inositol hexakisphosphate + ADP + H(+)</text>
        <dbReference type="Rhea" id="RHEA:20313"/>
        <dbReference type="ChEBI" id="CHEBI:15378"/>
        <dbReference type="ChEBI" id="CHEBI:30616"/>
        <dbReference type="ChEBI" id="CHEBI:57733"/>
        <dbReference type="ChEBI" id="CHEBI:58130"/>
        <dbReference type="ChEBI" id="CHEBI:456216"/>
        <dbReference type="EC" id="2.7.1.158"/>
    </reaction>
</comment>
<evidence type="ECO:0000256" key="4">
    <source>
        <dbReference type="ARBA" id="ARBA00022679"/>
    </source>
</evidence>
<keyword evidence="6 8" id="KW-0418">Kinase</keyword>
<dbReference type="EC" id="2.7.1.158" evidence="2 8"/>
<proteinExistence type="predicted"/>
<dbReference type="OrthoDB" id="272370at2759"/>